<dbReference type="CDD" id="cd18081">
    <property type="entry name" value="RlmH-like"/>
    <property type="match status" value="1"/>
</dbReference>
<organism evidence="5">
    <name type="scientific">marine metagenome</name>
    <dbReference type="NCBI Taxonomy" id="408172"/>
    <lineage>
        <taxon>unclassified sequences</taxon>
        <taxon>metagenomes</taxon>
        <taxon>ecological metagenomes</taxon>
    </lineage>
</organism>
<keyword evidence="3" id="KW-0949">S-adenosyl-L-methionine</keyword>
<evidence type="ECO:0000313" key="5">
    <source>
        <dbReference type="EMBL" id="SUZ56605.1"/>
    </source>
</evidence>
<evidence type="ECO:0000256" key="4">
    <source>
        <dbReference type="ARBA" id="ARBA00038303"/>
    </source>
</evidence>
<evidence type="ECO:0000256" key="2">
    <source>
        <dbReference type="ARBA" id="ARBA00022679"/>
    </source>
</evidence>
<keyword evidence="2" id="KW-0808">Transferase</keyword>
<evidence type="ECO:0000256" key="1">
    <source>
        <dbReference type="ARBA" id="ARBA00022603"/>
    </source>
</evidence>
<dbReference type="EMBL" id="UINC01000512">
    <property type="protein sequence ID" value="SUZ56605.1"/>
    <property type="molecule type" value="Genomic_DNA"/>
</dbReference>
<name>A0A381NPU9_9ZZZZ</name>
<dbReference type="InterPro" id="IPR029026">
    <property type="entry name" value="tRNA_m1G_MTases_N"/>
</dbReference>
<evidence type="ECO:0008006" key="6">
    <source>
        <dbReference type="Google" id="ProtNLM"/>
    </source>
</evidence>
<reference evidence="5" key="1">
    <citation type="submission" date="2018-05" db="EMBL/GenBank/DDBJ databases">
        <authorList>
            <person name="Lanie J.A."/>
            <person name="Ng W.-L."/>
            <person name="Kazmierczak K.M."/>
            <person name="Andrzejewski T.M."/>
            <person name="Davidsen T.M."/>
            <person name="Wayne K.J."/>
            <person name="Tettelin H."/>
            <person name="Glass J.I."/>
            <person name="Rusch D."/>
            <person name="Podicherti R."/>
            <person name="Tsui H.-C.T."/>
            <person name="Winkler M.E."/>
        </authorList>
    </citation>
    <scope>NUCLEOTIDE SEQUENCE</scope>
</reference>
<dbReference type="GO" id="GO:0006364">
    <property type="term" value="P:rRNA processing"/>
    <property type="evidence" value="ECO:0007669"/>
    <property type="project" value="InterPro"/>
</dbReference>
<dbReference type="InterPro" id="IPR003742">
    <property type="entry name" value="RlmH-like"/>
</dbReference>
<dbReference type="PANTHER" id="PTHR33603">
    <property type="entry name" value="METHYLTRANSFERASE"/>
    <property type="match status" value="1"/>
</dbReference>
<dbReference type="Pfam" id="PF02590">
    <property type="entry name" value="SPOUT_MTase"/>
    <property type="match status" value="1"/>
</dbReference>
<evidence type="ECO:0000256" key="3">
    <source>
        <dbReference type="ARBA" id="ARBA00022691"/>
    </source>
</evidence>
<dbReference type="PANTHER" id="PTHR33603:SF1">
    <property type="entry name" value="RIBOSOMAL RNA LARGE SUBUNIT METHYLTRANSFERASE H"/>
    <property type="match status" value="1"/>
</dbReference>
<dbReference type="PIRSF" id="PIRSF004505">
    <property type="entry name" value="MT_bac"/>
    <property type="match status" value="1"/>
</dbReference>
<gene>
    <name evidence="5" type="ORF">METZ01_LOCUS9459</name>
</gene>
<dbReference type="Gene3D" id="3.40.1280.10">
    <property type="match status" value="1"/>
</dbReference>
<accession>A0A381NPU9</accession>
<comment type="similarity">
    <text evidence="4">Belongs to the RNA methyltransferase RlmH family.</text>
</comment>
<dbReference type="AlphaFoldDB" id="A0A381NPU9"/>
<dbReference type="InterPro" id="IPR029028">
    <property type="entry name" value="Alpha/beta_knot_MTases"/>
</dbReference>
<sequence length="158" mass="18516">MIITIQSIGIIKNSPIFELQEDYKNRITNQGKLIGIKDVIINENRSSKKKDLKARIQEEFSRLTKDKDKNSFKILLDKKGKRVDSKNISQLIKDIMKNGQNINFYIGGSDGIPNKNYNDFDKIISFGELTWPHRMFRVMLMEQIYRALTIINNHPYHK</sequence>
<dbReference type="SUPFAM" id="SSF75217">
    <property type="entry name" value="alpha/beta knot"/>
    <property type="match status" value="1"/>
</dbReference>
<keyword evidence="1" id="KW-0489">Methyltransferase</keyword>
<dbReference type="GO" id="GO:0008168">
    <property type="term" value="F:methyltransferase activity"/>
    <property type="evidence" value="ECO:0007669"/>
    <property type="project" value="UniProtKB-KW"/>
</dbReference>
<dbReference type="GO" id="GO:0032259">
    <property type="term" value="P:methylation"/>
    <property type="evidence" value="ECO:0007669"/>
    <property type="project" value="UniProtKB-KW"/>
</dbReference>
<protein>
    <recommendedName>
        <fullName evidence="6">Ribosomal RNA large subunit methyltransferase H</fullName>
    </recommendedName>
</protein>
<proteinExistence type="inferred from homology"/>
<dbReference type="HAMAP" id="MF_00658">
    <property type="entry name" value="23SrRNA_methyltr_H"/>
    <property type="match status" value="1"/>
</dbReference>